<keyword evidence="2" id="KW-0418">Kinase</keyword>
<dbReference type="Pfam" id="PF00023">
    <property type="entry name" value="Ank"/>
    <property type="match status" value="1"/>
</dbReference>
<dbReference type="EMBL" id="ACGJ01001859">
    <property type="protein sequence ID" value="EET01434.1"/>
    <property type="molecule type" value="Genomic_DNA"/>
</dbReference>
<dbReference type="InterPro" id="IPR011009">
    <property type="entry name" value="Kinase-like_dom_sf"/>
</dbReference>
<evidence type="ECO:0000313" key="2">
    <source>
        <dbReference type="EMBL" id="EET01434.1"/>
    </source>
</evidence>
<dbReference type="SUPFAM" id="SSF48403">
    <property type="entry name" value="Ankyrin repeat"/>
    <property type="match status" value="1"/>
</dbReference>
<dbReference type="VEuPathDB" id="GiardiaDB:GL50581_1297"/>
<dbReference type="SMART" id="SM00248">
    <property type="entry name" value="ANK"/>
    <property type="match status" value="6"/>
</dbReference>
<dbReference type="OrthoDB" id="10253223at2759"/>
<organism evidence="2 3">
    <name type="scientific">Giardia intestinalis (strain ATCC 50581 / GS clone H7)</name>
    <name type="common">Giardia lamblia</name>
    <dbReference type="NCBI Taxonomy" id="598745"/>
    <lineage>
        <taxon>Eukaryota</taxon>
        <taxon>Metamonada</taxon>
        <taxon>Diplomonadida</taxon>
        <taxon>Hexamitidae</taxon>
        <taxon>Giardiinae</taxon>
        <taxon>Giardia</taxon>
    </lineage>
</organism>
<proteinExistence type="predicted"/>
<name>C6LRB5_GIAIB</name>
<reference evidence="2 3" key="1">
    <citation type="journal article" date="2009" name="PLoS Pathog.">
        <title>Draft genome sequencing of giardia intestinalis assemblage B isolate GS: is human giardiasis caused by two different species?</title>
        <authorList>
            <person name="Franzen O."/>
            <person name="Jerlstrom-Hultqvist J."/>
            <person name="Castro E."/>
            <person name="Sherwood E."/>
            <person name="Ankarklev J."/>
            <person name="Reiner D.S."/>
            <person name="Palm D."/>
            <person name="Andersson J.O."/>
            <person name="Andersson B."/>
            <person name="Svard S.G."/>
        </authorList>
    </citation>
    <scope>NUCLEOTIDE SEQUENCE [LARGE SCALE GENOMIC DNA]</scope>
    <source>
        <strain evidence="3">ATCC 50581 / GS clone H7</strain>
    </source>
</reference>
<sequence length="520" mass="58379">MAGVATMARIHHRNVRRIFDHMLDKRSKRILILSELCGAGSLSSLNSEFCLVMGRPSTSFIEDSFVQLILAIRYIHQHLDGPMKRRPLVIDPRSVYFTDGGILKVDLIRILICSQEPEVRHLLIGSPCDSENTTEQPSDLNWYLAPETRTLRFFTEKSSIYSVGNIIRELIIPMGWEKVGQCLVIPPLLLPLNVSRGPLGLNLELLELIDWSCHTNQRNRPNSTQILEKMTRAGLLQRAEQRQGVIRLDDGCTMLMKAVIEDNPISARFHMNQAGLLNNDGLTALMIAALLNRMAVAKLLLKRESFFIAEHFSMGGWRFSDCTALMLGAARGSVDVCRLLRPIEGRIQTPKGWTALMYAAGCRQIATTTLLLQVEAGLYTNELSTFGCGFTALMSAAYNDSQDTCRLLVTREANMFTAQTNKKFPGWSALVFAAAVYSLSCTKILIEYEGERFGSLALQNIGKLSQKKVLERQKDLVYRQIVYYITKQKDVNSTSSLITPLQRLNKTPHVHTTKQKGISN</sequence>
<dbReference type="Gene3D" id="1.10.510.10">
    <property type="entry name" value="Transferase(Phosphotransferase) domain 1"/>
    <property type="match status" value="1"/>
</dbReference>
<dbReference type="OMA" id="WYLAPET"/>
<dbReference type="PANTHER" id="PTHR24120:SF4">
    <property type="entry name" value="GH07239P"/>
    <property type="match status" value="1"/>
</dbReference>
<dbReference type="Gene3D" id="1.25.40.20">
    <property type="entry name" value="Ankyrin repeat-containing domain"/>
    <property type="match status" value="2"/>
</dbReference>
<protein>
    <submittedName>
        <fullName evidence="2">Kinase, NEK</fullName>
    </submittedName>
</protein>
<evidence type="ECO:0000313" key="3">
    <source>
        <dbReference type="Proteomes" id="UP000002488"/>
    </source>
</evidence>
<dbReference type="PROSITE" id="PS50011">
    <property type="entry name" value="PROTEIN_KINASE_DOM"/>
    <property type="match status" value="1"/>
</dbReference>
<keyword evidence="2" id="KW-0808">Transferase</keyword>
<dbReference type="PANTHER" id="PTHR24120">
    <property type="entry name" value="GH07239P"/>
    <property type="match status" value="1"/>
</dbReference>
<dbReference type="Pfam" id="PF12796">
    <property type="entry name" value="Ank_2"/>
    <property type="match status" value="1"/>
</dbReference>
<dbReference type="SUPFAM" id="SSF56112">
    <property type="entry name" value="Protein kinase-like (PK-like)"/>
    <property type="match status" value="1"/>
</dbReference>
<comment type="caution">
    <text evidence="2">The sequence shown here is derived from an EMBL/GenBank/DDBJ whole genome shotgun (WGS) entry which is preliminary data.</text>
</comment>
<evidence type="ECO:0000259" key="1">
    <source>
        <dbReference type="PROSITE" id="PS50011"/>
    </source>
</evidence>
<dbReference type="InterPro" id="IPR000719">
    <property type="entry name" value="Prot_kinase_dom"/>
</dbReference>
<gene>
    <name evidence="2" type="ORF">GL50581_1297</name>
</gene>
<feature type="domain" description="Protein kinase" evidence="1">
    <location>
        <begin position="1"/>
        <end position="235"/>
    </location>
</feature>
<accession>C6LRB5</accession>
<dbReference type="GO" id="GO:0004672">
    <property type="term" value="F:protein kinase activity"/>
    <property type="evidence" value="ECO:0007669"/>
    <property type="project" value="InterPro"/>
</dbReference>
<dbReference type="AlphaFoldDB" id="C6LRB5"/>
<dbReference type="InterPro" id="IPR002110">
    <property type="entry name" value="Ankyrin_rpt"/>
</dbReference>
<dbReference type="InterPro" id="IPR036770">
    <property type="entry name" value="Ankyrin_rpt-contain_sf"/>
</dbReference>
<dbReference type="GO" id="GO:0005524">
    <property type="term" value="F:ATP binding"/>
    <property type="evidence" value="ECO:0007669"/>
    <property type="project" value="InterPro"/>
</dbReference>
<dbReference type="Proteomes" id="UP000002488">
    <property type="component" value="Unassembled WGS sequence"/>
</dbReference>